<keyword evidence="1" id="KW-0175">Coiled coil</keyword>
<evidence type="ECO:0000313" key="4">
    <source>
        <dbReference type="Proteomes" id="UP001160148"/>
    </source>
</evidence>
<protein>
    <recommendedName>
        <fullName evidence="5">Sperm-lysin</fullName>
    </recommendedName>
</protein>
<keyword evidence="4" id="KW-1185">Reference proteome</keyword>
<dbReference type="Proteomes" id="UP001160148">
    <property type="component" value="Unassembled WGS sequence"/>
</dbReference>
<evidence type="ECO:0000256" key="1">
    <source>
        <dbReference type="SAM" id="Coils"/>
    </source>
</evidence>
<evidence type="ECO:0000313" key="3">
    <source>
        <dbReference type="EMBL" id="CAI6343540.1"/>
    </source>
</evidence>
<reference evidence="3 4" key="1">
    <citation type="submission" date="2023-01" db="EMBL/GenBank/DDBJ databases">
        <authorList>
            <person name="Whitehead M."/>
        </authorList>
    </citation>
    <scope>NUCLEOTIDE SEQUENCE [LARGE SCALE GENOMIC DNA]</scope>
</reference>
<gene>
    <name evidence="3" type="ORF">MEUPH1_LOCUS793</name>
</gene>
<dbReference type="EMBL" id="CARXXK010000001">
    <property type="protein sequence ID" value="CAI6343540.1"/>
    <property type="molecule type" value="Genomic_DNA"/>
</dbReference>
<organism evidence="3 4">
    <name type="scientific">Macrosiphum euphorbiae</name>
    <name type="common">potato aphid</name>
    <dbReference type="NCBI Taxonomy" id="13131"/>
    <lineage>
        <taxon>Eukaryota</taxon>
        <taxon>Metazoa</taxon>
        <taxon>Ecdysozoa</taxon>
        <taxon>Arthropoda</taxon>
        <taxon>Hexapoda</taxon>
        <taxon>Insecta</taxon>
        <taxon>Pterygota</taxon>
        <taxon>Neoptera</taxon>
        <taxon>Paraneoptera</taxon>
        <taxon>Hemiptera</taxon>
        <taxon>Sternorrhyncha</taxon>
        <taxon>Aphidomorpha</taxon>
        <taxon>Aphidoidea</taxon>
        <taxon>Aphididae</taxon>
        <taxon>Macrosiphini</taxon>
        <taxon>Macrosiphum</taxon>
    </lineage>
</organism>
<keyword evidence="2" id="KW-0732">Signal</keyword>
<evidence type="ECO:0008006" key="5">
    <source>
        <dbReference type="Google" id="ProtNLM"/>
    </source>
</evidence>
<name>A0AAV0VIZ2_9HEMI</name>
<feature type="signal peptide" evidence="2">
    <location>
        <begin position="1"/>
        <end position="24"/>
    </location>
</feature>
<feature type="chain" id="PRO_5043729248" description="Sperm-lysin" evidence="2">
    <location>
        <begin position="25"/>
        <end position="158"/>
    </location>
</feature>
<accession>A0AAV0VIZ2</accession>
<evidence type="ECO:0000256" key="2">
    <source>
        <dbReference type="SAM" id="SignalP"/>
    </source>
</evidence>
<comment type="caution">
    <text evidence="3">The sequence shown here is derived from an EMBL/GenBank/DDBJ whole genome shotgun (WGS) entry which is preliminary data.</text>
</comment>
<proteinExistence type="predicted"/>
<sequence length="158" mass="18652">MVHIRTILMLYIAILAVDNVLVDAGEATENRKAKLSERAEIHKNALRLRKDDLEKKFGSMSPSVKNELTQINYIIIDHIIENKSFPKYLKNVFSILKKYAVRQLNTRYDKLKDIYKKWEKQNFPDKKKKAQALKILEKQAKEKKALQKKNEKKLQKNK</sequence>
<feature type="coiled-coil region" evidence="1">
    <location>
        <begin position="101"/>
        <end position="157"/>
    </location>
</feature>
<dbReference type="AlphaFoldDB" id="A0AAV0VIZ2"/>